<dbReference type="Proteomes" id="UP000063229">
    <property type="component" value="Chromosome"/>
</dbReference>
<proteinExistence type="predicted"/>
<gene>
    <name evidence="2" type="ORF">AWM79_20600</name>
</gene>
<organism evidence="2 3">
    <name type="scientific">Pseudomonas agarici</name>
    <dbReference type="NCBI Taxonomy" id="46677"/>
    <lineage>
        <taxon>Bacteria</taxon>
        <taxon>Pseudomonadati</taxon>
        <taxon>Pseudomonadota</taxon>
        <taxon>Gammaproteobacteria</taxon>
        <taxon>Pseudomonadales</taxon>
        <taxon>Pseudomonadaceae</taxon>
        <taxon>Pseudomonas</taxon>
    </lineage>
</organism>
<dbReference type="STRING" id="46677.AWM79_20600"/>
<dbReference type="KEGG" id="pagb:AWM79_20600"/>
<protein>
    <recommendedName>
        <fullName evidence="1">DUF5629 domain-containing protein</fullName>
    </recommendedName>
</protein>
<evidence type="ECO:0000313" key="2">
    <source>
        <dbReference type="EMBL" id="AMB87563.1"/>
    </source>
</evidence>
<name>A0A0X1T699_PSEAA</name>
<accession>A0A0X1T699</accession>
<dbReference type="RefSeq" id="WP_017133587.1">
    <property type="nucleotide sequence ID" value="NZ_CP014135.1"/>
</dbReference>
<reference evidence="2 3" key="1">
    <citation type="submission" date="2016-01" db="EMBL/GenBank/DDBJ databases">
        <authorList>
            <person name="McClelland M."/>
            <person name="Jain A."/>
            <person name="Saraogi P."/>
            <person name="Mendelson R."/>
            <person name="Westerman R."/>
            <person name="SanMiguel P."/>
            <person name="Csonka L."/>
        </authorList>
    </citation>
    <scope>NUCLEOTIDE SEQUENCE [LARGE SCALE GENOMIC DNA]</scope>
    <source>
        <strain evidence="2 3">NCPPB 2472</strain>
    </source>
</reference>
<sequence length="97" mass="11000">MTVATDTLLNALKTCDMLEVDGLHAFNFTLDNHRLLIECMDGRAEKRWSFTQAQLNAASFDEALQSWTVSDDSSEYRLVCMSAFSVKEEKDPEDDDT</sequence>
<dbReference type="OrthoDB" id="7013999at2"/>
<feature type="domain" description="DUF5629" evidence="1">
    <location>
        <begin position="35"/>
        <end position="84"/>
    </location>
</feature>
<dbReference type="Pfam" id="PF18629">
    <property type="entry name" value="DUF5629"/>
    <property type="match status" value="1"/>
</dbReference>
<dbReference type="EMBL" id="CP014135">
    <property type="protein sequence ID" value="AMB87563.1"/>
    <property type="molecule type" value="Genomic_DNA"/>
</dbReference>
<evidence type="ECO:0000259" key="1">
    <source>
        <dbReference type="Pfam" id="PF18629"/>
    </source>
</evidence>
<evidence type="ECO:0000313" key="3">
    <source>
        <dbReference type="Proteomes" id="UP000063229"/>
    </source>
</evidence>
<keyword evidence="3" id="KW-1185">Reference proteome</keyword>
<dbReference type="AlphaFoldDB" id="A0A0X1T699"/>
<dbReference type="Gene3D" id="2.30.29.190">
    <property type="match status" value="1"/>
</dbReference>
<dbReference type="InterPro" id="IPR041081">
    <property type="entry name" value="DUF5629"/>
</dbReference>